<feature type="domain" description="DUF2344" evidence="1">
    <location>
        <begin position="6"/>
        <end position="187"/>
    </location>
</feature>
<organism evidence="2 3">
    <name type="scientific">Paludisphaera borealis</name>
    <dbReference type="NCBI Taxonomy" id="1387353"/>
    <lineage>
        <taxon>Bacteria</taxon>
        <taxon>Pseudomonadati</taxon>
        <taxon>Planctomycetota</taxon>
        <taxon>Planctomycetia</taxon>
        <taxon>Isosphaerales</taxon>
        <taxon>Isosphaeraceae</taxon>
        <taxon>Paludisphaera</taxon>
    </lineage>
</organism>
<keyword evidence="3" id="KW-1185">Reference proteome</keyword>
<evidence type="ECO:0000259" key="1">
    <source>
        <dbReference type="Pfam" id="PF10105"/>
    </source>
</evidence>
<dbReference type="AlphaFoldDB" id="A0A1U7CTN9"/>
<dbReference type="STRING" id="1387353.BSF38_03831"/>
<dbReference type="OrthoDB" id="9780488at2"/>
<dbReference type="KEGG" id="pbor:BSF38_03831"/>
<dbReference type="InterPro" id="IPR018768">
    <property type="entry name" value="DUF2344"/>
</dbReference>
<evidence type="ECO:0000313" key="3">
    <source>
        <dbReference type="Proteomes" id="UP000186309"/>
    </source>
</evidence>
<dbReference type="Proteomes" id="UP000186309">
    <property type="component" value="Chromosome"/>
</dbReference>
<gene>
    <name evidence="2" type="ORF">BSF38_03831</name>
</gene>
<reference evidence="3" key="1">
    <citation type="submission" date="2016-12" db="EMBL/GenBank/DDBJ databases">
        <title>Comparative genomics of four Isosphaeraceae planctomycetes: a common pool of plasmids and glycoside hydrolase genes.</title>
        <authorList>
            <person name="Ivanova A."/>
        </authorList>
    </citation>
    <scope>NUCLEOTIDE SEQUENCE [LARGE SCALE GENOMIC DNA]</scope>
    <source>
        <strain evidence="3">PX4</strain>
    </source>
</reference>
<proteinExistence type="predicted"/>
<sequence>MTKATKVRLRFAKRGDLRLTSHHDVMRCLERMVRRAAIPVAASQGFSPRPKIVFALAMGLGIEGRREIVDFELTEPTDPAELLQRLSAVSPAGFEWLDAEALEPSAPPPRPLWVEYDLPIPEGRRQNAAAAVEALLASPSCDVTRRRPDRDRDVVFDMRPFLIDAQLTNEGLFRARLKVTPEGSVRPEELLASLGIRDLLDDGAVLVRTHVELAP</sequence>
<dbReference type="EMBL" id="CP019082">
    <property type="protein sequence ID" value="APW62292.1"/>
    <property type="molecule type" value="Genomic_DNA"/>
</dbReference>
<accession>A0A1U7CTN9</accession>
<protein>
    <recommendedName>
        <fullName evidence="1">DUF2344 domain-containing protein</fullName>
    </recommendedName>
</protein>
<evidence type="ECO:0000313" key="2">
    <source>
        <dbReference type="EMBL" id="APW62292.1"/>
    </source>
</evidence>
<dbReference type="RefSeq" id="WP_076348288.1">
    <property type="nucleotide sequence ID" value="NZ_CP019082.1"/>
</dbReference>
<name>A0A1U7CTN9_9BACT</name>
<dbReference type="NCBIfam" id="TIGR03936">
    <property type="entry name" value="sam_1_link_chp"/>
    <property type="match status" value="1"/>
</dbReference>
<dbReference type="Pfam" id="PF10105">
    <property type="entry name" value="DUF2344"/>
    <property type="match status" value="1"/>
</dbReference>